<dbReference type="Gene3D" id="3.30.70.330">
    <property type="match status" value="1"/>
</dbReference>
<dbReference type="Proteomes" id="UP000248857">
    <property type="component" value="Unassembled WGS sequence"/>
</dbReference>
<dbReference type="Pfam" id="PF00076">
    <property type="entry name" value="RRM_1"/>
    <property type="match status" value="1"/>
</dbReference>
<dbReference type="InterPro" id="IPR035979">
    <property type="entry name" value="RBD_domain_sf"/>
</dbReference>
<dbReference type="GO" id="GO:0003723">
    <property type="term" value="F:RNA binding"/>
    <property type="evidence" value="ECO:0007669"/>
    <property type="project" value="InterPro"/>
</dbReference>
<dbReference type="PROSITE" id="PS50102">
    <property type="entry name" value="RRM"/>
    <property type="match status" value="1"/>
</dbReference>
<accession>A0A2W1JLL3</accession>
<name>A0A2W1JLL3_9CYAN</name>
<evidence type="ECO:0000313" key="3">
    <source>
        <dbReference type="Proteomes" id="UP000248857"/>
    </source>
</evidence>
<protein>
    <recommendedName>
        <fullName evidence="1">RRM domain-containing protein</fullName>
    </recommendedName>
</protein>
<reference evidence="2 3" key="1">
    <citation type="journal article" date="2018" name="Sci. Rep.">
        <title>A novel species of the marine cyanobacterium Acaryochloris with a unique pigment content and lifestyle.</title>
        <authorList>
            <person name="Partensky F."/>
            <person name="Six C."/>
            <person name="Ratin M."/>
            <person name="Garczarek L."/>
            <person name="Vaulot D."/>
            <person name="Probert I."/>
            <person name="Calteau A."/>
            <person name="Gourvil P."/>
            <person name="Marie D."/>
            <person name="Grebert T."/>
            <person name="Bouchier C."/>
            <person name="Le Panse S."/>
            <person name="Gachenot M."/>
            <person name="Rodriguez F."/>
            <person name="Garrido J.L."/>
        </authorList>
    </citation>
    <scope>NUCLEOTIDE SEQUENCE [LARGE SCALE GENOMIC DNA]</scope>
    <source>
        <strain evidence="2 3">RCC1774</strain>
    </source>
</reference>
<dbReference type="AlphaFoldDB" id="A0A2W1JLL3"/>
<gene>
    <name evidence="2" type="ORF">C1752_17475</name>
</gene>
<organism evidence="2 3">
    <name type="scientific">Acaryochloris thomasi RCC1774</name>
    <dbReference type="NCBI Taxonomy" id="1764569"/>
    <lineage>
        <taxon>Bacteria</taxon>
        <taxon>Bacillati</taxon>
        <taxon>Cyanobacteriota</taxon>
        <taxon>Cyanophyceae</taxon>
        <taxon>Acaryochloridales</taxon>
        <taxon>Acaryochloridaceae</taxon>
        <taxon>Acaryochloris</taxon>
        <taxon>Acaryochloris thomasi</taxon>
    </lineage>
</organism>
<dbReference type="SUPFAM" id="SSF54928">
    <property type="entry name" value="RNA-binding domain, RBD"/>
    <property type="match status" value="1"/>
</dbReference>
<proteinExistence type="predicted"/>
<sequence>MPSQLESSETFSMSIFVDNLPGDVTQDDLKTIFAEHGTVTGVLKISTPADIETEEEPRASAYVNMSTDVEERDAISVIDQSVWMGKTLKARKFKPRRG</sequence>
<dbReference type="EMBL" id="PQWO01000059">
    <property type="protein sequence ID" value="PZD70161.1"/>
    <property type="molecule type" value="Genomic_DNA"/>
</dbReference>
<evidence type="ECO:0000313" key="2">
    <source>
        <dbReference type="EMBL" id="PZD70161.1"/>
    </source>
</evidence>
<dbReference type="InterPro" id="IPR012677">
    <property type="entry name" value="Nucleotide-bd_a/b_plait_sf"/>
</dbReference>
<dbReference type="SMART" id="SM00360">
    <property type="entry name" value="RRM"/>
    <property type="match status" value="1"/>
</dbReference>
<feature type="domain" description="RRM" evidence="1">
    <location>
        <begin position="13"/>
        <end position="95"/>
    </location>
</feature>
<dbReference type="InterPro" id="IPR000504">
    <property type="entry name" value="RRM_dom"/>
</dbReference>
<comment type="caution">
    <text evidence="2">The sequence shown here is derived from an EMBL/GenBank/DDBJ whole genome shotgun (WGS) entry which is preliminary data.</text>
</comment>
<keyword evidence="3" id="KW-1185">Reference proteome</keyword>
<evidence type="ECO:0000259" key="1">
    <source>
        <dbReference type="PROSITE" id="PS50102"/>
    </source>
</evidence>